<dbReference type="Pfam" id="PF01965">
    <property type="entry name" value="DJ-1_PfpI"/>
    <property type="match status" value="1"/>
</dbReference>
<keyword evidence="8" id="KW-1185">Reference proteome</keyword>
<proteinExistence type="inferred from homology"/>
<dbReference type="InterPro" id="IPR050325">
    <property type="entry name" value="Prot/Nucl_acid_deglycase"/>
</dbReference>
<dbReference type="EC" id="4.2.1.130" evidence="1"/>
<reference evidence="8" key="1">
    <citation type="journal article" date="2012" name="Science">
        <title>The Paleozoic origin of enzymatic lignin decomposition reconstructed from 31 fungal genomes.</title>
        <authorList>
            <person name="Floudas D."/>
            <person name="Binder M."/>
            <person name="Riley R."/>
            <person name="Barry K."/>
            <person name="Blanchette R.A."/>
            <person name="Henrissat B."/>
            <person name="Martinez A.T."/>
            <person name="Otillar R."/>
            <person name="Spatafora J.W."/>
            <person name="Yadav J.S."/>
            <person name="Aerts A."/>
            <person name="Benoit I."/>
            <person name="Boyd A."/>
            <person name="Carlson A."/>
            <person name="Copeland A."/>
            <person name="Coutinho P.M."/>
            <person name="de Vries R.P."/>
            <person name="Ferreira P."/>
            <person name="Findley K."/>
            <person name="Foster B."/>
            <person name="Gaskell J."/>
            <person name="Glotzer D."/>
            <person name="Gorecki P."/>
            <person name="Heitman J."/>
            <person name="Hesse C."/>
            <person name="Hori C."/>
            <person name="Igarashi K."/>
            <person name="Jurgens J.A."/>
            <person name="Kallen N."/>
            <person name="Kersten P."/>
            <person name="Kohler A."/>
            <person name="Kuees U."/>
            <person name="Kumar T.K.A."/>
            <person name="Kuo A."/>
            <person name="LaButti K."/>
            <person name="Larrondo L.F."/>
            <person name="Lindquist E."/>
            <person name="Ling A."/>
            <person name="Lombard V."/>
            <person name="Lucas S."/>
            <person name="Lundell T."/>
            <person name="Martin R."/>
            <person name="McLaughlin D.J."/>
            <person name="Morgenstern I."/>
            <person name="Morin E."/>
            <person name="Murat C."/>
            <person name="Nagy L.G."/>
            <person name="Nolan M."/>
            <person name="Ohm R.A."/>
            <person name="Patyshakuliyeva A."/>
            <person name="Rokas A."/>
            <person name="Ruiz-Duenas F.J."/>
            <person name="Sabat G."/>
            <person name="Salamov A."/>
            <person name="Samejima M."/>
            <person name="Schmutz J."/>
            <person name="Slot J.C."/>
            <person name="St John F."/>
            <person name="Stenlid J."/>
            <person name="Sun H."/>
            <person name="Sun S."/>
            <person name="Syed K."/>
            <person name="Tsang A."/>
            <person name="Wiebenga A."/>
            <person name="Young D."/>
            <person name="Pisabarro A."/>
            <person name="Eastwood D.C."/>
            <person name="Martin F."/>
            <person name="Cullen D."/>
            <person name="Grigoriev I.V."/>
            <person name="Hibbett D.S."/>
        </authorList>
    </citation>
    <scope>NUCLEOTIDE SEQUENCE [LARGE SCALE GENOMIC DNA]</scope>
    <source>
        <strain evidence="8">RWD-64-598 SS2</strain>
    </source>
</reference>
<dbReference type="InterPro" id="IPR002818">
    <property type="entry name" value="DJ-1/PfpI"/>
</dbReference>
<dbReference type="InterPro" id="IPR029062">
    <property type="entry name" value="Class_I_gatase-like"/>
</dbReference>
<dbReference type="KEGG" id="cput:CONPUDRAFT_155310"/>
<comment type="catalytic activity">
    <reaction evidence="5">
        <text>methylglyoxal + H2O = (R)-lactate + H(+)</text>
        <dbReference type="Rhea" id="RHEA:27754"/>
        <dbReference type="ChEBI" id="CHEBI:15377"/>
        <dbReference type="ChEBI" id="CHEBI:15378"/>
        <dbReference type="ChEBI" id="CHEBI:16004"/>
        <dbReference type="ChEBI" id="CHEBI:17158"/>
        <dbReference type="EC" id="4.2.1.130"/>
    </reaction>
</comment>
<dbReference type="GO" id="GO:0005737">
    <property type="term" value="C:cytoplasm"/>
    <property type="evidence" value="ECO:0007669"/>
    <property type="project" value="TreeGrafter"/>
</dbReference>
<dbReference type="PANTHER" id="PTHR48094">
    <property type="entry name" value="PROTEIN/NUCLEIC ACID DEGLYCASE DJ-1-RELATED"/>
    <property type="match status" value="1"/>
</dbReference>
<evidence type="ECO:0000259" key="6">
    <source>
        <dbReference type="Pfam" id="PF01965"/>
    </source>
</evidence>
<dbReference type="Gene3D" id="3.40.50.880">
    <property type="match status" value="1"/>
</dbReference>
<sequence length="252" mass="27597">MPGRKSVLFVFTSASRVLNGDPTGWYLPEAAHPYYEVEPHHDIDFAATKGPNPPIDGNSVVQLHYDEYQLRFLEDPVVQKKLRECKYLKDCKASDYDAIFYVGGRGPAIDLATDLDNIKLCNEVRSFSLLAPSHRFADKIRAMVAQFWQSGKIVSAVCHGPCALVNVQNADGTSIYKGKKYTGFSNVEEELIGGVTGLPFLLETKFQMAGGIYVKAEKPWLSNVVRDGKLITGQNPASAQAIGKALAAALAE</sequence>
<comment type="caution">
    <text evidence="7">The sequence shown here is derived from an EMBL/GenBank/DDBJ whole genome shotgun (WGS) entry which is preliminary data.</text>
</comment>
<dbReference type="CDD" id="cd03141">
    <property type="entry name" value="GATase1_Hsp31_like"/>
    <property type="match status" value="1"/>
</dbReference>
<dbReference type="Proteomes" id="UP000053558">
    <property type="component" value="Unassembled WGS sequence"/>
</dbReference>
<dbReference type="SUPFAM" id="SSF52317">
    <property type="entry name" value="Class I glutamine amidotransferase-like"/>
    <property type="match status" value="1"/>
</dbReference>
<dbReference type="AlphaFoldDB" id="A0A5M3MMJ1"/>
<evidence type="ECO:0000256" key="1">
    <source>
        <dbReference type="ARBA" id="ARBA00013134"/>
    </source>
</evidence>
<evidence type="ECO:0000256" key="4">
    <source>
        <dbReference type="ARBA" id="ARBA00038493"/>
    </source>
</evidence>
<keyword evidence="3" id="KW-0456">Lyase</keyword>
<dbReference type="PANTHER" id="PTHR48094:SF11">
    <property type="entry name" value="GLUTATHIONE-INDEPENDENT GLYOXALASE HSP31-RELATED"/>
    <property type="match status" value="1"/>
</dbReference>
<organism evidence="7 8">
    <name type="scientific">Coniophora puteana (strain RWD-64-598)</name>
    <name type="common">Brown rot fungus</name>
    <dbReference type="NCBI Taxonomy" id="741705"/>
    <lineage>
        <taxon>Eukaryota</taxon>
        <taxon>Fungi</taxon>
        <taxon>Dikarya</taxon>
        <taxon>Basidiomycota</taxon>
        <taxon>Agaricomycotina</taxon>
        <taxon>Agaricomycetes</taxon>
        <taxon>Agaricomycetidae</taxon>
        <taxon>Boletales</taxon>
        <taxon>Coniophorineae</taxon>
        <taxon>Coniophoraceae</taxon>
        <taxon>Coniophora</taxon>
    </lineage>
</organism>
<evidence type="ECO:0000256" key="2">
    <source>
        <dbReference type="ARBA" id="ARBA00023016"/>
    </source>
</evidence>
<accession>A0A5M3MMJ1</accession>
<evidence type="ECO:0000256" key="5">
    <source>
        <dbReference type="ARBA" id="ARBA00048082"/>
    </source>
</evidence>
<dbReference type="GeneID" id="19203406"/>
<dbReference type="RefSeq" id="XP_007770240.1">
    <property type="nucleotide sequence ID" value="XM_007772050.1"/>
</dbReference>
<feature type="domain" description="DJ-1/PfpI" evidence="6">
    <location>
        <begin position="138"/>
        <end position="247"/>
    </location>
</feature>
<keyword evidence="2" id="KW-0346">Stress response</keyword>
<evidence type="ECO:0000256" key="3">
    <source>
        <dbReference type="ARBA" id="ARBA00023239"/>
    </source>
</evidence>
<dbReference type="OMA" id="DPHSLQM"/>
<dbReference type="GO" id="GO:0019172">
    <property type="term" value="F:glyoxalase III activity"/>
    <property type="evidence" value="ECO:0007669"/>
    <property type="project" value="UniProtKB-EC"/>
</dbReference>
<comment type="similarity">
    <text evidence="4">Belongs to the peptidase C56 family. HSP31-like subfamily.</text>
</comment>
<dbReference type="GO" id="GO:0019243">
    <property type="term" value="P:methylglyoxal catabolic process to D-lactate via S-lactoyl-glutathione"/>
    <property type="evidence" value="ECO:0007669"/>
    <property type="project" value="TreeGrafter"/>
</dbReference>
<evidence type="ECO:0000313" key="8">
    <source>
        <dbReference type="Proteomes" id="UP000053558"/>
    </source>
</evidence>
<dbReference type="EMBL" id="JH711580">
    <property type="protein sequence ID" value="EIW79915.1"/>
    <property type="molecule type" value="Genomic_DNA"/>
</dbReference>
<dbReference type="OrthoDB" id="543156at2759"/>
<gene>
    <name evidence="7" type="ORF">CONPUDRAFT_155310</name>
</gene>
<name>A0A5M3MMJ1_CONPW</name>
<evidence type="ECO:0000313" key="7">
    <source>
        <dbReference type="EMBL" id="EIW79915.1"/>
    </source>
</evidence>
<protein>
    <recommendedName>
        <fullName evidence="1">D-lactate dehydratase</fullName>
        <ecNumber evidence="1">4.2.1.130</ecNumber>
    </recommendedName>
</protein>